<dbReference type="OrthoDB" id="795899at2"/>
<dbReference type="PROSITE" id="PS51257">
    <property type="entry name" value="PROKAR_LIPOPROTEIN"/>
    <property type="match status" value="1"/>
</dbReference>
<organism evidence="1 2">
    <name type="scientific">Dyadobacter soli</name>
    <dbReference type="NCBI Taxonomy" id="659014"/>
    <lineage>
        <taxon>Bacteria</taxon>
        <taxon>Pseudomonadati</taxon>
        <taxon>Bacteroidota</taxon>
        <taxon>Cytophagia</taxon>
        <taxon>Cytophagales</taxon>
        <taxon>Spirosomataceae</taxon>
        <taxon>Dyadobacter</taxon>
    </lineage>
</organism>
<gene>
    <name evidence="1" type="ORF">SAMN04487996_102292</name>
</gene>
<dbReference type="RefSeq" id="WP_090146823.1">
    <property type="nucleotide sequence ID" value="NZ_FNAN01000002.1"/>
</dbReference>
<dbReference type="AlphaFoldDB" id="A0A1G6XXU8"/>
<sequence>MQTRFITILFLATALFTSCKPENDAPINPGPEPVPYRIESDSIESGSYLDIAIGDEAVAVYPKIQALQATKGVSAMNIVSNIFSDLSPLRERIPLYEYILLDQSRGTDTGVQITAKEGKVSAIYLNSGKKLSQWPEKEKASSSVRMGDDVAALHGKLTNIRGNKSYSSKFERIFLMTKTLSTAYDPAMGQSPQWYFGYSTGQDKMDQIQVHFEAGKVKKIRIDHYSKY</sequence>
<evidence type="ECO:0000313" key="1">
    <source>
        <dbReference type="EMBL" id="SDD83028.1"/>
    </source>
</evidence>
<dbReference type="STRING" id="659014.SAMN04487996_102292"/>
<evidence type="ECO:0008006" key="3">
    <source>
        <dbReference type="Google" id="ProtNLM"/>
    </source>
</evidence>
<name>A0A1G6XXU8_9BACT</name>
<dbReference type="EMBL" id="FNAN01000002">
    <property type="protein sequence ID" value="SDD83028.1"/>
    <property type="molecule type" value="Genomic_DNA"/>
</dbReference>
<evidence type="ECO:0000313" key="2">
    <source>
        <dbReference type="Proteomes" id="UP000198748"/>
    </source>
</evidence>
<keyword evidence="2" id="KW-1185">Reference proteome</keyword>
<accession>A0A1G6XXU8</accession>
<protein>
    <recommendedName>
        <fullName evidence="3">Lipoprotein</fullName>
    </recommendedName>
</protein>
<proteinExistence type="predicted"/>
<dbReference type="Proteomes" id="UP000198748">
    <property type="component" value="Unassembled WGS sequence"/>
</dbReference>
<reference evidence="2" key="1">
    <citation type="submission" date="2016-10" db="EMBL/GenBank/DDBJ databases">
        <authorList>
            <person name="Varghese N."/>
            <person name="Submissions S."/>
        </authorList>
    </citation>
    <scope>NUCLEOTIDE SEQUENCE [LARGE SCALE GENOMIC DNA]</scope>
    <source>
        <strain evidence="2">DSM 25329</strain>
    </source>
</reference>